<dbReference type="PANTHER" id="PTHR43685:SF2">
    <property type="entry name" value="GLYCOSYLTRANSFERASE 2-LIKE DOMAIN-CONTAINING PROTEIN"/>
    <property type="match status" value="1"/>
</dbReference>
<dbReference type="AlphaFoldDB" id="A0A9D2PN89"/>
<dbReference type="InterPro" id="IPR001173">
    <property type="entry name" value="Glyco_trans_2-like"/>
</dbReference>
<evidence type="ECO:0000259" key="1">
    <source>
        <dbReference type="Pfam" id="PF00535"/>
    </source>
</evidence>
<evidence type="ECO:0000313" key="3">
    <source>
        <dbReference type="Proteomes" id="UP000823886"/>
    </source>
</evidence>
<dbReference type="Proteomes" id="UP000823886">
    <property type="component" value="Unassembled WGS sequence"/>
</dbReference>
<sequence length="359" mass="42745">MNRPFFSVVMPAYQAEKYLGTAIESIRRQSFEDWELLIIDDCSSDKTFEIASDYEKKDSRIRVIHREKNAGVSEARNLGITMAQGKYLWFVDADDTVEETILSRVYDSLQENPAKLVVFGLVEEYYSQDGKLEYKNTRKPPRMLLNTERDVRKQIILLEQQTLYGYPWNKVYDLIYMKNLGIRFEDYRKAKFIEDILFNIQFCMDIDSMNLLSAAPYHYAKRANESLTNEFVPEYYRLHRRRIETLWKQQKYWKIDMQRSRKILGGLFCRYILSALERNYDKRADISFLERRRFCRQIFADPLFLELVPYGKAEDSRMLKIALKLMQTKNVTLNLLFAFCIHLVRSKLPVIYSKVKSGR</sequence>
<accession>A0A9D2PN89</accession>
<comment type="caution">
    <text evidence="2">The sequence shown here is derived from an EMBL/GenBank/DDBJ whole genome shotgun (WGS) entry which is preliminary data.</text>
</comment>
<dbReference type="Pfam" id="PF00535">
    <property type="entry name" value="Glycos_transf_2"/>
    <property type="match status" value="1"/>
</dbReference>
<reference evidence="2" key="1">
    <citation type="journal article" date="2021" name="PeerJ">
        <title>Extensive microbial diversity within the chicken gut microbiome revealed by metagenomics and culture.</title>
        <authorList>
            <person name="Gilroy R."/>
            <person name="Ravi A."/>
            <person name="Getino M."/>
            <person name="Pursley I."/>
            <person name="Horton D.L."/>
            <person name="Alikhan N.F."/>
            <person name="Baker D."/>
            <person name="Gharbi K."/>
            <person name="Hall N."/>
            <person name="Watson M."/>
            <person name="Adriaenssens E.M."/>
            <person name="Foster-Nyarko E."/>
            <person name="Jarju S."/>
            <person name="Secka A."/>
            <person name="Antonio M."/>
            <person name="Oren A."/>
            <person name="Chaudhuri R.R."/>
            <person name="La Ragione R."/>
            <person name="Hildebrand F."/>
            <person name="Pallen M.J."/>
        </authorList>
    </citation>
    <scope>NUCLEOTIDE SEQUENCE</scope>
    <source>
        <strain evidence="2">ChiBcec2-3848</strain>
    </source>
</reference>
<dbReference type="SUPFAM" id="SSF53448">
    <property type="entry name" value="Nucleotide-diphospho-sugar transferases"/>
    <property type="match status" value="1"/>
</dbReference>
<dbReference type="InterPro" id="IPR050834">
    <property type="entry name" value="Glycosyltransf_2"/>
</dbReference>
<dbReference type="Gene3D" id="3.90.550.10">
    <property type="entry name" value="Spore Coat Polysaccharide Biosynthesis Protein SpsA, Chain A"/>
    <property type="match status" value="1"/>
</dbReference>
<dbReference type="InterPro" id="IPR029044">
    <property type="entry name" value="Nucleotide-diphossugar_trans"/>
</dbReference>
<dbReference type="EMBL" id="DWVZ01000096">
    <property type="protein sequence ID" value="HJC63398.1"/>
    <property type="molecule type" value="Genomic_DNA"/>
</dbReference>
<gene>
    <name evidence="2" type="ORF">H9753_07255</name>
</gene>
<dbReference type="CDD" id="cd00761">
    <property type="entry name" value="Glyco_tranf_GTA_type"/>
    <property type="match status" value="1"/>
</dbReference>
<dbReference type="PANTHER" id="PTHR43685">
    <property type="entry name" value="GLYCOSYLTRANSFERASE"/>
    <property type="match status" value="1"/>
</dbReference>
<feature type="domain" description="Glycosyltransferase 2-like" evidence="1">
    <location>
        <begin position="7"/>
        <end position="137"/>
    </location>
</feature>
<name>A0A9D2PN89_9FIRM</name>
<proteinExistence type="predicted"/>
<protein>
    <submittedName>
        <fullName evidence="2">Glycosyltransferase</fullName>
    </submittedName>
</protein>
<reference evidence="2" key="2">
    <citation type="submission" date="2021-04" db="EMBL/GenBank/DDBJ databases">
        <authorList>
            <person name="Gilroy R."/>
        </authorList>
    </citation>
    <scope>NUCLEOTIDE SEQUENCE</scope>
    <source>
        <strain evidence="2">ChiBcec2-3848</strain>
    </source>
</reference>
<evidence type="ECO:0000313" key="2">
    <source>
        <dbReference type="EMBL" id="HJC63398.1"/>
    </source>
</evidence>
<organism evidence="2 3">
    <name type="scientific">Candidatus Blautia merdavium</name>
    <dbReference type="NCBI Taxonomy" id="2838494"/>
    <lineage>
        <taxon>Bacteria</taxon>
        <taxon>Bacillati</taxon>
        <taxon>Bacillota</taxon>
        <taxon>Clostridia</taxon>
        <taxon>Lachnospirales</taxon>
        <taxon>Lachnospiraceae</taxon>
        <taxon>Blautia</taxon>
    </lineage>
</organism>